<dbReference type="Pfam" id="PF06338">
    <property type="entry name" value="ComK"/>
    <property type="match status" value="1"/>
</dbReference>
<gene>
    <name evidence="1" type="ORF">OWO01_08715</name>
</gene>
<dbReference type="EMBL" id="JAPRAT010000015">
    <property type="protein sequence ID" value="MCZ0703294.1"/>
    <property type="molecule type" value="Genomic_DNA"/>
</dbReference>
<sequence>MNVITKHFYEITPTTIAVIAERVDDYWVSNVMEEDETERIQVKKTPAKLVDFACKYFGSSLKGRQEGARMVCNIKSKVPISINPASGMYFFPTTSPTSARCSWISHTHVDSIRKLPNMGTEFIFKDGQTLTLDVSYGSMMNQLHRTAQFRYKLEKRLQFLATNKNDRTEDFFSIVQQRK</sequence>
<protein>
    <submittedName>
        <fullName evidence="1">Competence protein ComK</fullName>
    </submittedName>
</protein>
<dbReference type="Proteomes" id="UP001084197">
    <property type="component" value="Unassembled WGS sequence"/>
</dbReference>
<reference evidence="1" key="1">
    <citation type="submission" date="2022-11" db="EMBL/GenBank/DDBJ databases">
        <title>WGS of Natronobacillus azotifigens 24KS-1, an anaerobic diazotrophic haloalkaliphile from soda-rich habitats.</title>
        <authorList>
            <person name="Sorokin D.Y."/>
            <person name="Merkel A.Y."/>
        </authorList>
    </citation>
    <scope>NUCLEOTIDE SEQUENCE</scope>
    <source>
        <strain evidence="1">24KS-1</strain>
    </source>
</reference>
<dbReference type="RefSeq" id="WP_268780064.1">
    <property type="nucleotide sequence ID" value="NZ_JAPRAT010000015.1"/>
</dbReference>
<dbReference type="PIRSF" id="PIRSF011560">
    <property type="entry name" value="ComK"/>
    <property type="match status" value="1"/>
</dbReference>
<keyword evidence="2" id="KW-1185">Reference proteome</keyword>
<organism evidence="1 2">
    <name type="scientific">Natronobacillus azotifigens</name>
    <dbReference type="NCBI Taxonomy" id="472978"/>
    <lineage>
        <taxon>Bacteria</taxon>
        <taxon>Bacillati</taxon>
        <taxon>Bacillota</taxon>
        <taxon>Bacilli</taxon>
        <taxon>Bacillales</taxon>
        <taxon>Bacillaceae</taxon>
        <taxon>Natronobacillus</taxon>
    </lineage>
</organism>
<comment type="caution">
    <text evidence="1">The sequence shown here is derived from an EMBL/GenBank/DDBJ whole genome shotgun (WGS) entry which is preliminary data.</text>
</comment>
<evidence type="ECO:0000313" key="1">
    <source>
        <dbReference type="EMBL" id="MCZ0703294.1"/>
    </source>
</evidence>
<evidence type="ECO:0000313" key="2">
    <source>
        <dbReference type="Proteomes" id="UP001084197"/>
    </source>
</evidence>
<dbReference type="InterPro" id="IPR010461">
    <property type="entry name" value="ComK"/>
</dbReference>
<dbReference type="GO" id="GO:0030420">
    <property type="term" value="P:establishment of competence for transformation"/>
    <property type="evidence" value="ECO:0007669"/>
    <property type="project" value="InterPro"/>
</dbReference>
<proteinExistence type="predicted"/>
<dbReference type="AlphaFoldDB" id="A0A9J6RD51"/>
<accession>A0A9J6RD51</accession>
<name>A0A9J6RD51_9BACI</name>